<dbReference type="Proteomes" id="UP000006898">
    <property type="component" value="Chromosome"/>
</dbReference>
<sequence>MSLQPDTRATAKAISEIADLIPHYTDLYRDQAAITAIAAQWYTLGFRADSDLPHWLGEGWLNPDLASAAAAGLTPDQAVTAAEHALAADYLDWWERDDNPYAACIAGETGEAWDLYIDDTYPSLTDHTRYSFCDRTAFAVKAACSGLLIVNFAVYASRRRYTLVT</sequence>
<reference evidence="1 2" key="1">
    <citation type="journal article" date="2010" name="Nature">
        <title>Nitrite-driven anaerobic methane oxidation by oxygenic bacteria.</title>
        <authorList>
            <person name="Ettwig K.F."/>
            <person name="Butler M.K."/>
            <person name="Le Paslier D."/>
            <person name="Pelletier E."/>
            <person name="Mangenot S."/>
            <person name="Kuypers M.M.M."/>
            <person name="Schreiber F."/>
            <person name="Dutilh B.E."/>
            <person name="Zedelius J."/>
            <person name="de Beer D."/>
            <person name="Gloerich J."/>
            <person name="Wessels H.J.C.T."/>
            <person name="van Allen T."/>
            <person name="Luesken F."/>
            <person name="Wu M."/>
            <person name="van de Pas-Schoonen K.T."/>
            <person name="Op den Camp H.J.M."/>
            <person name="Janssen-Megens E.M."/>
            <person name="Francoijs K-J."/>
            <person name="Stunnenberg H."/>
            <person name="Weissenbach J."/>
            <person name="Jetten M.S.M."/>
            <person name="Strous M."/>
        </authorList>
    </citation>
    <scope>NUCLEOTIDE SEQUENCE [LARGE SCALE GENOMIC DNA]</scope>
</reference>
<evidence type="ECO:0000313" key="2">
    <source>
        <dbReference type="Proteomes" id="UP000006898"/>
    </source>
</evidence>
<proteinExistence type="predicted"/>
<organism evidence="1 2">
    <name type="scientific">Methylomirabilis oxygeniifera</name>
    <dbReference type="NCBI Taxonomy" id="671143"/>
    <lineage>
        <taxon>Bacteria</taxon>
        <taxon>Candidatus Methylomirabilota</taxon>
        <taxon>Candidatus Methylomirabilia</taxon>
        <taxon>Candidatus Methylomirabilales</taxon>
        <taxon>Candidatus Methylomirabilaceae</taxon>
        <taxon>Candidatus Methylomirabilis</taxon>
    </lineage>
</organism>
<evidence type="ECO:0000313" key="1">
    <source>
        <dbReference type="EMBL" id="CBE68716.1"/>
    </source>
</evidence>
<dbReference type="HOGENOM" id="CLU_1607841_0_0_0"/>
<accession>D5MG35</accession>
<dbReference type="AlphaFoldDB" id="D5MG35"/>
<dbReference type="STRING" id="671143.DAMO_1658"/>
<dbReference type="KEGG" id="mox:DAMO_1658"/>
<name>D5MG35_METO1</name>
<gene>
    <name evidence="1" type="ORF">DAMO_1658</name>
</gene>
<protein>
    <submittedName>
        <fullName evidence="1">Uncharacterized protein</fullName>
    </submittedName>
</protein>
<dbReference type="EMBL" id="FP565575">
    <property type="protein sequence ID" value="CBE68716.1"/>
    <property type="molecule type" value="Genomic_DNA"/>
</dbReference>